<organism evidence="1 2">
    <name type="scientific">Haematococcus lacustris</name>
    <name type="common">Green alga</name>
    <name type="synonym">Haematococcus pluvialis</name>
    <dbReference type="NCBI Taxonomy" id="44745"/>
    <lineage>
        <taxon>Eukaryota</taxon>
        <taxon>Viridiplantae</taxon>
        <taxon>Chlorophyta</taxon>
        <taxon>core chlorophytes</taxon>
        <taxon>Chlorophyceae</taxon>
        <taxon>CS clade</taxon>
        <taxon>Chlamydomonadales</taxon>
        <taxon>Haematococcaceae</taxon>
        <taxon>Haematococcus</taxon>
    </lineage>
</organism>
<sequence>MADAEGSVAEGITAQLTDLPTLLEAHGILPMMHRLYRLSLICRQRDIFVEELVQEVHNTVDSLTTICKAEADSSSASCGARPAAPLCGWEACRGLGNCVLQLLDANPSDEDYL</sequence>
<accession>A0A699Z4T2</accession>
<gene>
    <name evidence="1" type="ORF">HaLaN_09891</name>
</gene>
<evidence type="ECO:0000313" key="2">
    <source>
        <dbReference type="Proteomes" id="UP000485058"/>
    </source>
</evidence>
<dbReference type="Proteomes" id="UP000485058">
    <property type="component" value="Unassembled WGS sequence"/>
</dbReference>
<reference evidence="1 2" key="1">
    <citation type="submission" date="2020-02" db="EMBL/GenBank/DDBJ databases">
        <title>Draft genome sequence of Haematococcus lacustris strain NIES-144.</title>
        <authorList>
            <person name="Morimoto D."/>
            <person name="Nakagawa S."/>
            <person name="Yoshida T."/>
            <person name="Sawayama S."/>
        </authorList>
    </citation>
    <scope>NUCLEOTIDE SEQUENCE [LARGE SCALE GENOMIC DNA]</scope>
    <source>
        <strain evidence="1 2">NIES-144</strain>
    </source>
</reference>
<proteinExistence type="predicted"/>
<comment type="caution">
    <text evidence="1">The sequence shown here is derived from an EMBL/GenBank/DDBJ whole genome shotgun (WGS) entry which is preliminary data.</text>
</comment>
<dbReference type="AlphaFoldDB" id="A0A699Z4T2"/>
<dbReference type="EMBL" id="BLLF01000668">
    <property type="protein sequence ID" value="GFH13924.1"/>
    <property type="molecule type" value="Genomic_DNA"/>
</dbReference>
<protein>
    <submittedName>
        <fullName evidence="1">Uncharacterized protein</fullName>
    </submittedName>
</protein>
<evidence type="ECO:0000313" key="1">
    <source>
        <dbReference type="EMBL" id="GFH13924.1"/>
    </source>
</evidence>
<name>A0A699Z4T2_HAELA</name>
<keyword evidence="2" id="KW-1185">Reference proteome</keyword>